<accession>A0A381DXK5</accession>
<comment type="similarity">
    <text evidence="3">Belongs to the OpgD/OpgG family.</text>
</comment>
<dbReference type="Gene3D" id="2.70.98.10">
    <property type="match status" value="1"/>
</dbReference>
<dbReference type="InterPro" id="IPR014718">
    <property type="entry name" value="GH-type_carb-bd"/>
</dbReference>
<dbReference type="AlphaFoldDB" id="A0A381DXK5"/>
<dbReference type="InterPro" id="IPR007444">
    <property type="entry name" value="Glucan_biosyn_MdoG_C"/>
</dbReference>
<dbReference type="InterPro" id="IPR014756">
    <property type="entry name" value="Ig_E-set"/>
</dbReference>
<evidence type="ECO:0000256" key="2">
    <source>
        <dbReference type="ARBA" id="ARBA00005001"/>
    </source>
</evidence>
<dbReference type="GO" id="GO:0003824">
    <property type="term" value="F:catalytic activity"/>
    <property type="evidence" value="ECO:0007669"/>
    <property type="project" value="InterPro"/>
</dbReference>
<dbReference type="Proteomes" id="UP000254572">
    <property type="component" value="Unassembled WGS sequence"/>
</dbReference>
<dbReference type="PIRSF" id="PIRSF006281">
    <property type="entry name" value="MdoG"/>
    <property type="match status" value="1"/>
</dbReference>
<name>A0A381DXK5_9GAMM</name>
<dbReference type="PANTHER" id="PTHR30504:SF2">
    <property type="entry name" value="GLUCANS BIOSYNTHESIS PROTEIN G"/>
    <property type="match status" value="1"/>
</dbReference>
<dbReference type="GO" id="GO:0030288">
    <property type="term" value="C:outer membrane-bounded periplasmic space"/>
    <property type="evidence" value="ECO:0007669"/>
    <property type="project" value="TreeGrafter"/>
</dbReference>
<comment type="pathway">
    <text evidence="2">Glycan metabolism; osmoregulated periplasmic glucan (OPG) biosynthesis.</text>
</comment>
<evidence type="ECO:0000256" key="3">
    <source>
        <dbReference type="ARBA" id="ARBA00009284"/>
    </source>
</evidence>
<evidence type="ECO:0000313" key="7">
    <source>
        <dbReference type="Proteomes" id="UP000254572"/>
    </source>
</evidence>
<gene>
    <name evidence="6" type="primary">mdoG</name>
    <name evidence="6" type="ORF">NCTC13294_00146</name>
</gene>
<dbReference type="PANTHER" id="PTHR30504">
    <property type="entry name" value="GLUCANS BIOSYNTHESIS PROTEIN"/>
    <property type="match status" value="1"/>
</dbReference>
<dbReference type="InterPro" id="IPR011013">
    <property type="entry name" value="Gal_mutarotase_sf_dom"/>
</dbReference>
<dbReference type="SUPFAM" id="SSF74650">
    <property type="entry name" value="Galactose mutarotase-like"/>
    <property type="match status" value="1"/>
</dbReference>
<feature type="domain" description="Glucan biosynthesis periplasmic MdoG C-terminal" evidence="5">
    <location>
        <begin position="37"/>
        <end position="518"/>
    </location>
</feature>
<evidence type="ECO:0000313" key="6">
    <source>
        <dbReference type="EMBL" id="SUX17868.1"/>
    </source>
</evidence>
<dbReference type="OrthoDB" id="335750at2"/>
<keyword evidence="4" id="KW-0574">Periplasm</keyword>
<dbReference type="UniPathway" id="UPA00637"/>
<sequence>MNRRDFITATGAIGAAVLSSKTFAQDNPQQAEADVHSFGRVITLAQERAKSPDNPEQYRFGGIFSDLTYDQYRGIRFRREADPIHAANANSQFGLDLLPPGFFYKDRVRIHLVKGGKAEEIAFDPGAFDFDPNLFDAAKLEFPDDVRQGLGWSGFRLRYAINSPDYMDEFAVFQGASYFRAIARDTLYGLSARGLALGTGGPGGEEFPRFTQFWIYQPEANDRSIRLEALLESPSLTGAYAMEIIPGAETVFLIKASLFPRKDIEHYGIAPLTSMYFFSPSRRAAINDYRNAVHDNDGLAMYTGGEARLWRPLCNPRDLQFSAFIDDNPKGFGLLQRARAFDNFQDAEARYDKRPSAWVTPRGKWDEGSVSLVEIPVTNEFNDNIIAFWSPTEPLKAGQRHDFAYDLTWSQAGPEFSGRARIVGTRSGAAVNNPERFTFTVDFAMPEGSAPLDPDTLKLATNASAGEIHAVHLVRLPEGGRLRAAFDYQPKSNTMAELQLRLTDTNGVPVAESWFYRWVPL</sequence>
<evidence type="ECO:0000256" key="4">
    <source>
        <dbReference type="ARBA" id="ARBA00022764"/>
    </source>
</evidence>
<organism evidence="6 7">
    <name type="scientific">Cardiobacterium valvarum</name>
    <dbReference type="NCBI Taxonomy" id="194702"/>
    <lineage>
        <taxon>Bacteria</taxon>
        <taxon>Pseudomonadati</taxon>
        <taxon>Pseudomonadota</taxon>
        <taxon>Gammaproteobacteria</taxon>
        <taxon>Cardiobacteriales</taxon>
        <taxon>Cardiobacteriaceae</taxon>
        <taxon>Cardiobacterium</taxon>
    </lineage>
</organism>
<evidence type="ECO:0000259" key="5">
    <source>
        <dbReference type="Pfam" id="PF04349"/>
    </source>
</evidence>
<dbReference type="EMBL" id="UFUW01000001">
    <property type="protein sequence ID" value="SUX17868.1"/>
    <property type="molecule type" value="Genomic_DNA"/>
</dbReference>
<dbReference type="InterPro" id="IPR013783">
    <property type="entry name" value="Ig-like_fold"/>
</dbReference>
<dbReference type="RefSeq" id="WP_115610487.1">
    <property type="nucleotide sequence ID" value="NZ_JBHLZC010000001.1"/>
</dbReference>
<proteinExistence type="inferred from homology"/>
<dbReference type="SUPFAM" id="SSF81296">
    <property type="entry name" value="E set domains"/>
    <property type="match status" value="1"/>
</dbReference>
<reference evidence="6 7" key="1">
    <citation type="submission" date="2018-06" db="EMBL/GenBank/DDBJ databases">
        <authorList>
            <consortium name="Pathogen Informatics"/>
            <person name="Doyle S."/>
        </authorList>
    </citation>
    <scope>NUCLEOTIDE SEQUENCE [LARGE SCALE GENOMIC DNA]</scope>
    <source>
        <strain evidence="6 7">NCTC13294</strain>
    </source>
</reference>
<dbReference type="GO" id="GO:0051274">
    <property type="term" value="P:beta-glucan biosynthetic process"/>
    <property type="evidence" value="ECO:0007669"/>
    <property type="project" value="TreeGrafter"/>
</dbReference>
<protein>
    <submittedName>
        <fullName evidence="6">Glucans biosynthesis protein G</fullName>
    </submittedName>
</protein>
<comment type="subcellular location">
    <subcellularLocation>
        <location evidence="1">Periplasm</location>
    </subcellularLocation>
</comment>
<dbReference type="InterPro" id="IPR014438">
    <property type="entry name" value="Glucan_biosyn_MdoG/MdoD"/>
</dbReference>
<dbReference type="Pfam" id="PF04349">
    <property type="entry name" value="MdoG"/>
    <property type="match status" value="1"/>
</dbReference>
<dbReference type="GO" id="GO:0030246">
    <property type="term" value="F:carbohydrate binding"/>
    <property type="evidence" value="ECO:0007669"/>
    <property type="project" value="InterPro"/>
</dbReference>
<keyword evidence="7" id="KW-1185">Reference proteome</keyword>
<dbReference type="Gene3D" id="2.60.40.10">
    <property type="entry name" value="Immunoglobulins"/>
    <property type="match status" value="1"/>
</dbReference>
<evidence type="ECO:0000256" key="1">
    <source>
        <dbReference type="ARBA" id="ARBA00004418"/>
    </source>
</evidence>